<name>A0ABU6HH62_9RHOB</name>
<reference evidence="8 9" key="1">
    <citation type="submission" date="2024-01" db="EMBL/GenBank/DDBJ databases">
        <title>Mesobacterium rodlantinim sp. nov., isolated from shallow sea hydrothermal systems off Kueishantao Island.</title>
        <authorList>
            <person name="Su Z."/>
            <person name="Tang K."/>
        </authorList>
    </citation>
    <scope>NUCLEOTIDE SEQUENCE [LARGE SCALE GENOMIC DNA]</scope>
    <source>
        <strain evidence="8 9">TK19101</strain>
    </source>
</reference>
<evidence type="ECO:0000256" key="6">
    <source>
        <dbReference type="SAM" id="Phobius"/>
    </source>
</evidence>
<keyword evidence="9" id="KW-1185">Reference proteome</keyword>
<evidence type="ECO:0000256" key="4">
    <source>
        <dbReference type="ARBA" id="ARBA00022989"/>
    </source>
</evidence>
<evidence type="ECO:0000256" key="5">
    <source>
        <dbReference type="ARBA" id="ARBA00023136"/>
    </source>
</evidence>
<organism evidence="8 9">
    <name type="scientific">Mesobacterium hydrothermale</name>
    <dbReference type="NCBI Taxonomy" id="3111907"/>
    <lineage>
        <taxon>Bacteria</taxon>
        <taxon>Pseudomonadati</taxon>
        <taxon>Pseudomonadota</taxon>
        <taxon>Alphaproteobacteria</taxon>
        <taxon>Rhodobacterales</taxon>
        <taxon>Roseobacteraceae</taxon>
        <taxon>Mesobacterium</taxon>
    </lineage>
</organism>
<comment type="caution">
    <text evidence="8">The sequence shown here is derived from an EMBL/GenBank/DDBJ whole genome shotgun (WGS) entry which is preliminary data.</text>
</comment>
<dbReference type="SUPFAM" id="SSF103481">
    <property type="entry name" value="Multidrug resistance efflux transporter EmrE"/>
    <property type="match status" value="2"/>
</dbReference>
<keyword evidence="3 6" id="KW-0812">Transmembrane</keyword>
<dbReference type="PANTHER" id="PTHR42920:SF11">
    <property type="entry name" value="INNER MEMBRANE PROTEIN YTFF"/>
    <property type="match status" value="1"/>
</dbReference>
<feature type="transmembrane region" description="Helical" evidence="6">
    <location>
        <begin position="104"/>
        <end position="125"/>
    </location>
</feature>
<dbReference type="InterPro" id="IPR037185">
    <property type="entry name" value="EmrE-like"/>
</dbReference>
<dbReference type="RefSeq" id="WP_326297518.1">
    <property type="nucleotide sequence ID" value="NZ_JAYLLH010000013.1"/>
</dbReference>
<evidence type="ECO:0000256" key="1">
    <source>
        <dbReference type="ARBA" id="ARBA00004651"/>
    </source>
</evidence>
<keyword evidence="2" id="KW-1003">Cell membrane</keyword>
<dbReference type="Pfam" id="PF00892">
    <property type="entry name" value="EamA"/>
    <property type="match status" value="2"/>
</dbReference>
<accession>A0ABU6HH62</accession>
<evidence type="ECO:0000313" key="8">
    <source>
        <dbReference type="EMBL" id="MEC3861793.1"/>
    </source>
</evidence>
<feature type="transmembrane region" description="Helical" evidence="6">
    <location>
        <begin position="166"/>
        <end position="185"/>
    </location>
</feature>
<protein>
    <submittedName>
        <fullName evidence="8">DMT family transporter</fullName>
    </submittedName>
</protein>
<feature type="transmembrane region" description="Helical" evidence="6">
    <location>
        <begin position="78"/>
        <end position="98"/>
    </location>
</feature>
<feature type="transmembrane region" description="Helical" evidence="6">
    <location>
        <begin position="282"/>
        <end position="300"/>
    </location>
</feature>
<dbReference type="InterPro" id="IPR000620">
    <property type="entry name" value="EamA_dom"/>
</dbReference>
<dbReference type="PANTHER" id="PTHR42920">
    <property type="entry name" value="OS03G0707200 PROTEIN-RELATED"/>
    <property type="match status" value="1"/>
</dbReference>
<feature type="domain" description="EamA" evidence="7">
    <location>
        <begin position="163"/>
        <end position="299"/>
    </location>
</feature>
<dbReference type="EMBL" id="JAYLLH010000013">
    <property type="protein sequence ID" value="MEC3861793.1"/>
    <property type="molecule type" value="Genomic_DNA"/>
</dbReference>
<feature type="transmembrane region" description="Helical" evidence="6">
    <location>
        <begin position="19"/>
        <end position="39"/>
    </location>
</feature>
<feature type="transmembrane region" description="Helical" evidence="6">
    <location>
        <begin position="226"/>
        <end position="247"/>
    </location>
</feature>
<gene>
    <name evidence="8" type="ORF">VK792_10895</name>
</gene>
<evidence type="ECO:0000256" key="2">
    <source>
        <dbReference type="ARBA" id="ARBA00022475"/>
    </source>
</evidence>
<comment type="subcellular location">
    <subcellularLocation>
        <location evidence="1">Cell membrane</location>
        <topology evidence="1">Multi-pass membrane protein</topology>
    </subcellularLocation>
</comment>
<evidence type="ECO:0000259" key="7">
    <source>
        <dbReference type="Pfam" id="PF00892"/>
    </source>
</evidence>
<dbReference type="Proteomes" id="UP001348149">
    <property type="component" value="Unassembled WGS sequence"/>
</dbReference>
<sequence length="311" mass="33290">MTAPTPLTANRRARIEGHLAMLLFSVIVAGSNSFGKLIAGDIDPAALTAVRFALGAVLLGAGLAATGRLNPAHFRAPWRYLPLGAAYATFFVLMFEALKTTSPVSTSAIFTMMPFIAALMGWVLFRQRNAPLVWVALMIGAFGALWVVFRGSLSAFLGFGLGRGELLYLIGTAAHAAYAVLVPHLRRGEPVYAVSLGVAVSGAAILMVMFFPHITATNWAALPLRVWVVLAYLAILAGIGTFSLVTLAAQRLTPAKVTAYTYLTPFWVVLMEMVLGNGVPTFAVLLGGVPIILALILLFYESERPQQRQKA</sequence>
<feature type="domain" description="EamA" evidence="7">
    <location>
        <begin position="17"/>
        <end position="148"/>
    </location>
</feature>
<evidence type="ECO:0000256" key="3">
    <source>
        <dbReference type="ARBA" id="ARBA00022692"/>
    </source>
</evidence>
<dbReference type="InterPro" id="IPR051258">
    <property type="entry name" value="Diverse_Substrate_Transporter"/>
</dbReference>
<keyword evidence="4 6" id="KW-1133">Transmembrane helix</keyword>
<feature type="transmembrane region" description="Helical" evidence="6">
    <location>
        <begin position="132"/>
        <end position="160"/>
    </location>
</feature>
<feature type="transmembrane region" description="Helical" evidence="6">
    <location>
        <begin position="259"/>
        <end position="276"/>
    </location>
</feature>
<proteinExistence type="predicted"/>
<evidence type="ECO:0000313" key="9">
    <source>
        <dbReference type="Proteomes" id="UP001348149"/>
    </source>
</evidence>
<feature type="transmembrane region" description="Helical" evidence="6">
    <location>
        <begin position="45"/>
        <end position="66"/>
    </location>
</feature>
<keyword evidence="5 6" id="KW-0472">Membrane</keyword>
<feature type="transmembrane region" description="Helical" evidence="6">
    <location>
        <begin position="192"/>
        <end position="214"/>
    </location>
</feature>